<dbReference type="GO" id="GO:0030638">
    <property type="term" value="P:polyketide metabolic process"/>
    <property type="evidence" value="ECO:0007669"/>
    <property type="project" value="InterPro"/>
</dbReference>
<accession>A0A6J7DWZ2</accession>
<dbReference type="SUPFAM" id="SSF54427">
    <property type="entry name" value="NTF2-like"/>
    <property type="match status" value="1"/>
</dbReference>
<organism evidence="1">
    <name type="scientific">freshwater metagenome</name>
    <dbReference type="NCBI Taxonomy" id="449393"/>
    <lineage>
        <taxon>unclassified sequences</taxon>
        <taxon>metagenomes</taxon>
        <taxon>ecological metagenomes</taxon>
    </lineage>
</organism>
<evidence type="ECO:0000313" key="1">
    <source>
        <dbReference type="EMBL" id="CAB4872849.1"/>
    </source>
</evidence>
<proteinExistence type="predicted"/>
<dbReference type="PANTHER" id="PTHR38436:SF1">
    <property type="entry name" value="ESTER CYCLASE"/>
    <property type="match status" value="1"/>
</dbReference>
<dbReference type="AlphaFoldDB" id="A0A6J7DWZ2"/>
<name>A0A6J7DWZ2_9ZZZZ</name>
<reference evidence="1" key="1">
    <citation type="submission" date="2020-05" db="EMBL/GenBank/DDBJ databases">
        <authorList>
            <person name="Chiriac C."/>
            <person name="Salcher M."/>
            <person name="Ghai R."/>
            <person name="Kavagutti S V."/>
        </authorList>
    </citation>
    <scope>NUCLEOTIDE SEQUENCE</scope>
</reference>
<dbReference type="PANTHER" id="PTHR38436">
    <property type="entry name" value="POLYKETIDE CYCLASE SNOAL-LIKE DOMAIN"/>
    <property type="match status" value="1"/>
</dbReference>
<dbReference type="InterPro" id="IPR009959">
    <property type="entry name" value="Cyclase_SnoaL-like"/>
</dbReference>
<dbReference type="Pfam" id="PF07366">
    <property type="entry name" value="SnoaL"/>
    <property type="match status" value="1"/>
</dbReference>
<dbReference type="EMBL" id="CAFBLU010000011">
    <property type="protein sequence ID" value="CAB4872849.1"/>
    <property type="molecule type" value="Genomic_DNA"/>
</dbReference>
<sequence length="170" mass="18374">MVVETEPLIDAWEAAWSGRDAAAFRAVCTGDLHYEDPLDPKPLLGVQLLEDRAVRLWQAFPDLRIESAGPRLAEGDHIAAPIRAVGTHRGSIAGIPATGRTVSLHAVCFCEVRHGLLARVRTFYDLHDAQVQLGAAPEPGSTGERAMRAILGFGLRAPKLPGLFQGLQRP</sequence>
<dbReference type="InterPro" id="IPR032710">
    <property type="entry name" value="NTF2-like_dom_sf"/>
</dbReference>
<gene>
    <name evidence="1" type="ORF">UFOPK3444_00832</name>
</gene>
<dbReference type="Gene3D" id="3.10.450.50">
    <property type="match status" value="1"/>
</dbReference>
<protein>
    <submittedName>
        <fullName evidence="1">Unannotated protein</fullName>
    </submittedName>
</protein>